<dbReference type="PIRSF" id="PIRSF002583">
    <property type="entry name" value="Hsp90"/>
    <property type="match status" value="1"/>
</dbReference>
<dbReference type="NCBIfam" id="NF003555">
    <property type="entry name" value="PRK05218.1"/>
    <property type="match status" value="1"/>
</dbReference>
<evidence type="ECO:0000313" key="6">
    <source>
        <dbReference type="EMBL" id="BDD85639.1"/>
    </source>
</evidence>
<comment type="subcellular location">
    <subcellularLocation>
        <location evidence="5">Cytoplasm</location>
    </subcellularLocation>
</comment>
<name>A0ABM7W401_9BACT</name>
<dbReference type="SUPFAM" id="SSF110942">
    <property type="entry name" value="HSP90 C-terminal domain"/>
    <property type="match status" value="1"/>
</dbReference>
<dbReference type="Gene3D" id="3.30.565.10">
    <property type="entry name" value="Histidine kinase-like ATPase, C-terminal domain"/>
    <property type="match status" value="1"/>
</dbReference>
<comment type="function">
    <text evidence="5">Molecular chaperone. Has ATPase activity.</text>
</comment>
<accession>A0ABM7W401</accession>
<dbReference type="Pfam" id="PF13589">
    <property type="entry name" value="HATPase_c_3"/>
    <property type="match status" value="1"/>
</dbReference>
<dbReference type="InterPro" id="IPR001404">
    <property type="entry name" value="Hsp90_fam"/>
</dbReference>
<sequence>MTTATTHEFQAETKKLLDIVINSLYTERDVFIRELISNAADALEKFRHESLMHGEEELFDGHMPLEITIDLDEKKKLLTITDTGIGMTKDELLANLGTIAHSGSNTFLTQLAEAARKDVSLIGQFGVGFYSAFMAGATVRVRSRSWDGSEGHEWVSDGTGTFTVSECPGLHRGTKVIVELKEGCEDYAKKWKVESIIKQYSAFVPFAIKLEGETVNTVQALWTRNRSEIKDEEYAEFYKFIANVSEEPMYRLHFSTDAPLAINALIFVPKDNLEIMGFGKIDPGVNLYCQRILIDQHSETILPEWLRFLKGVIDSEDLPLNISRQALQDNALVAKIRRVISKRFLKFLEEEAKKDETGYLEFWKTFGIYLKEGITSDFEYRTELGKLLRFETSKSADGTPVSLSDYLLRLQPDQQEIYYINGPNRAAIESGPYIEMFRKKDVELIYTIEPIDDFVLSYLGEFEGKKLVSADKADLKLGGEDKPVEEKKEQAEPVLDDQVAADLVGWLKEKLKEQVADVSISKRLVDSPAVIVNPDGFMTSSMERIMAAGRFEKGLKPEIGKKNLEINPGNPLIRRLSELITEDEPFAVEIARQIYDNAMIQAGLLVDPLEMVARNYRILNRVVG</sequence>
<dbReference type="InterPro" id="IPR037196">
    <property type="entry name" value="HSP90_C"/>
</dbReference>
<keyword evidence="7" id="KW-1185">Reference proteome</keyword>
<dbReference type="Gene3D" id="1.20.120.790">
    <property type="entry name" value="Heat shock protein 90, C-terminal domain"/>
    <property type="match status" value="1"/>
</dbReference>
<keyword evidence="2 5" id="KW-0547">Nucleotide-binding</keyword>
<dbReference type="HAMAP" id="MF_00505">
    <property type="entry name" value="HSP90"/>
    <property type="match status" value="1"/>
</dbReference>
<organism evidence="6 7">
    <name type="scientific">Desulfofustis limnaeus</name>
    <dbReference type="NCBI Taxonomy" id="2740163"/>
    <lineage>
        <taxon>Bacteria</taxon>
        <taxon>Pseudomonadati</taxon>
        <taxon>Thermodesulfobacteriota</taxon>
        <taxon>Desulfobulbia</taxon>
        <taxon>Desulfobulbales</taxon>
        <taxon>Desulfocapsaceae</taxon>
        <taxon>Desulfofustis</taxon>
    </lineage>
</organism>
<dbReference type="SUPFAM" id="SSF55874">
    <property type="entry name" value="ATPase domain of HSP90 chaperone/DNA topoisomerase II/histidine kinase"/>
    <property type="match status" value="1"/>
</dbReference>
<dbReference type="Proteomes" id="UP000830055">
    <property type="component" value="Chromosome"/>
</dbReference>
<dbReference type="Gene3D" id="3.40.50.11260">
    <property type="match status" value="1"/>
</dbReference>
<dbReference type="EMBL" id="AP025516">
    <property type="protein sequence ID" value="BDD85639.1"/>
    <property type="molecule type" value="Genomic_DNA"/>
</dbReference>
<dbReference type="SUPFAM" id="SSF54211">
    <property type="entry name" value="Ribosomal protein S5 domain 2-like"/>
    <property type="match status" value="1"/>
</dbReference>
<evidence type="ECO:0000256" key="2">
    <source>
        <dbReference type="ARBA" id="ARBA00022741"/>
    </source>
</evidence>
<keyword evidence="3 5" id="KW-0067">ATP-binding</keyword>
<dbReference type="Gene3D" id="3.30.230.80">
    <property type="match status" value="1"/>
</dbReference>
<dbReference type="PANTHER" id="PTHR11528">
    <property type="entry name" value="HEAT SHOCK PROTEIN 90 FAMILY MEMBER"/>
    <property type="match status" value="1"/>
</dbReference>
<dbReference type="Pfam" id="PF00183">
    <property type="entry name" value="HSP90"/>
    <property type="match status" value="1"/>
</dbReference>
<reference evidence="6 7" key="1">
    <citation type="submission" date="2022-01" db="EMBL/GenBank/DDBJ databases">
        <title>Desulfofustis limnae sp. nov., a novel mesophilic sulfate-reducing bacterium isolated from marsh soil.</title>
        <authorList>
            <person name="Watanabe M."/>
            <person name="Takahashi A."/>
            <person name="Kojima H."/>
            <person name="Fukui M."/>
        </authorList>
    </citation>
    <scope>NUCLEOTIDE SEQUENCE [LARGE SCALE GENOMIC DNA]</scope>
    <source>
        <strain evidence="6 7">PPLL</strain>
    </source>
</reference>
<keyword evidence="5" id="KW-0346">Stress response</keyword>
<comment type="subunit">
    <text evidence="5">Homodimer.</text>
</comment>
<dbReference type="InterPro" id="IPR020575">
    <property type="entry name" value="Hsp90_N"/>
</dbReference>
<dbReference type="CDD" id="cd16927">
    <property type="entry name" value="HATPase_Hsp90-like"/>
    <property type="match status" value="1"/>
</dbReference>
<proteinExistence type="inferred from homology"/>
<evidence type="ECO:0000256" key="4">
    <source>
        <dbReference type="ARBA" id="ARBA00023186"/>
    </source>
</evidence>
<feature type="region of interest" description="C" evidence="5">
    <location>
        <begin position="545"/>
        <end position="624"/>
    </location>
</feature>
<dbReference type="InterPro" id="IPR036890">
    <property type="entry name" value="HATPase_C_sf"/>
</dbReference>
<comment type="caution">
    <text evidence="5">Lacks conserved residue(s) required for the propagation of feature annotation.</text>
</comment>
<evidence type="ECO:0000256" key="3">
    <source>
        <dbReference type="ARBA" id="ARBA00022840"/>
    </source>
</evidence>
<dbReference type="RefSeq" id="WP_284152781.1">
    <property type="nucleotide sequence ID" value="NZ_AP025516.1"/>
</dbReference>
<keyword evidence="4 5" id="KW-0143">Chaperone</keyword>
<dbReference type="PRINTS" id="PR00775">
    <property type="entry name" value="HEATSHOCK90"/>
</dbReference>
<feature type="region of interest" description="A; substrate-binding" evidence="5">
    <location>
        <begin position="1"/>
        <end position="324"/>
    </location>
</feature>
<protein>
    <recommendedName>
        <fullName evidence="5">Chaperone protein HtpG</fullName>
    </recommendedName>
    <alternativeName>
        <fullName evidence="5">Heat shock protein HtpG</fullName>
    </alternativeName>
    <alternativeName>
        <fullName evidence="5">High temperature protein G</fullName>
    </alternativeName>
</protein>
<evidence type="ECO:0000256" key="1">
    <source>
        <dbReference type="ARBA" id="ARBA00008239"/>
    </source>
</evidence>
<keyword evidence="5" id="KW-0963">Cytoplasm</keyword>
<evidence type="ECO:0000256" key="5">
    <source>
        <dbReference type="HAMAP-Rule" id="MF_00505"/>
    </source>
</evidence>
<dbReference type="InterPro" id="IPR020568">
    <property type="entry name" value="Ribosomal_Su5_D2-typ_SF"/>
</dbReference>
<gene>
    <name evidence="5" type="primary">htpG</name>
    <name evidence="6" type="ORF">DPPLL_00040</name>
</gene>
<comment type="similarity">
    <text evidence="1 5">Belongs to the heat shock protein 90 family.</text>
</comment>
<evidence type="ECO:0000313" key="7">
    <source>
        <dbReference type="Proteomes" id="UP000830055"/>
    </source>
</evidence>